<dbReference type="InterPro" id="IPR019775">
    <property type="entry name" value="WD40_repeat_CS"/>
</dbReference>
<keyword evidence="5" id="KW-0227">DNA damage</keyword>
<evidence type="ECO:0000256" key="4">
    <source>
        <dbReference type="ARBA" id="ARBA00022737"/>
    </source>
</evidence>
<dbReference type="GO" id="GO:0006335">
    <property type="term" value="P:DNA replication-dependent chromatin assembly"/>
    <property type="evidence" value="ECO:0007669"/>
    <property type="project" value="InterPro"/>
</dbReference>
<dbReference type="SUPFAM" id="SSF50978">
    <property type="entry name" value="WD40 repeat-like"/>
    <property type="match status" value="1"/>
</dbReference>
<dbReference type="Gene3D" id="2.130.10.10">
    <property type="entry name" value="YVTN repeat-like/Quinoprotein amine dehydrogenase"/>
    <property type="match status" value="2"/>
</dbReference>
<evidence type="ECO:0000256" key="6">
    <source>
        <dbReference type="ARBA" id="ARBA00022853"/>
    </source>
</evidence>
<organism evidence="11">
    <name type="scientific">Timema bartmani</name>
    <dbReference type="NCBI Taxonomy" id="61472"/>
    <lineage>
        <taxon>Eukaryota</taxon>
        <taxon>Metazoa</taxon>
        <taxon>Ecdysozoa</taxon>
        <taxon>Arthropoda</taxon>
        <taxon>Hexapoda</taxon>
        <taxon>Insecta</taxon>
        <taxon>Pterygota</taxon>
        <taxon>Neoptera</taxon>
        <taxon>Polyneoptera</taxon>
        <taxon>Phasmatodea</taxon>
        <taxon>Timematodea</taxon>
        <taxon>Timematoidea</taxon>
        <taxon>Timematidae</taxon>
        <taxon>Timema</taxon>
    </lineage>
</organism>
<feature type="repeat" description="WD" evidence="9">
    <location>
        <begin position="143"/>
        <end position="184"/>
    </location>
</feature>
<evidence type="ECO:0000313" key="11">
    <source>
        <dbReference type="EMBL" id="CAD7441718.1"/>
    </source>
</evidence>
<comment type="subcellular location">
    <subcellularLocation>
        <location evidence="1">Nucleus</location>
    </subcellularLocation>
</comment>
<dbReference type="InterPro" id="IPR015943">
    <property type="entry name" value="WD40/YVTN_repeat-like_dom_sf"/>
</dbReference>
<dbReference type="InterPro" id="IPR055410">
    <property type="entry name" value="Beta-prop_CAF1B_HIR1"/>
</dbReference>
<feature type="domain" description="CAF1B/HIR1 beta-propeller" evidence="10">
    <location>
        <begin position="245"/>
        <end position="337"/>
    </location>
</feature>
<dbReference type="SMART" id="SM00320">
    <property type="entry name" value="WD40"/>
    <property type="match status" value="4"/>
</dbReference>
<evidence type="ECO:0000256" key="3">
    <source>
        <dbReference type="ARBA" id="ARBA00022574"/>
    </source>
</evidence>
<protein>
    <recommendedName>
        <fullName evidence="10">CAF1B/HIR1 beta-propeller domain-containing protein</fullName>
    </recommendedName>
</protein>
<evidence type="ECO:0000256" key="9">
    <source>
        <dbReference type="PROSITE-ProRule" id="PRU00221"/>
    </source>
</evidence>
<dbReference type="GO" id="GO:0006334">
    <property type="term" value="P:nucleosome assembly"/>
    <property type="evidence" value="ECO:0007669"/>
    <property type="project" value="TreeGrafter"/>
</dbReference>
<name>A0A7R9EUK9_9NEOP</name>
<evidence type="ECO:0000256" key="2">
    <source>
        <dbReference type="ARBA" id="ARBA00007306"/>
    </source>
</evidence>
<dbReference type="GO" id="GO:0033186">
    <property type="term" value="C:CAF-1 complex"/>
    <property type="evidence" value="ECO:0007669"/>
    <property type="project" value="TreeGrafter"/>
</dbReference>
<evidence type="ECO:0000256" key="5">
    <source>
        <dbReference type="ARBA" id="ARBA00022763"/>
    </source>
</evidence>
<feature type="domain" description="CAF1B/HIR1 beta-propeller" evidence="10">
    <location>
        <begin position="22"/>
        <end position="213"/>
    </location>
</feature>
<dbReference type="GO" id="GO:0006281">
    <property type="term" value="P:DNA repair"/>
    <property type="evidence" value="ECO:0007669"/>
    <property type="project" value="UniProtKB-KW"/>
</dbReference>
<proteinExistence type="inferred from homology"/>
<keyword evidence="8" id="KW-0539">Nucleus</keyword>
<keyword evidence="4" id="KW-0677">Repeat</keyword>
<dbReference type="InterPro" id="IPR036322">
    <property type="entry name" value="WD40_repeat_dom_sf"/>
</dbReference>
<dbReference type="Pfam" id="PF24105">
    <property type="entry name" value="Beta-prop_CAF1B_HIR1"/>
    <property type="match status" value="2"/>
</dbReference>
<keyword evidence="7" id="KW-0234">DNA repair</keyword>
<dbReference type="InterPro" id="IPR045145">
    <property type="entry name" value="PTHR15271"/>
</dbReference>
<accession>A0A7R9EUK9</accession>
<feature type="repeat" description="WD" evidence="9">
    <location>
        <begin position="83"/>
        <end position="124"/>
    </location>
</feature>
<dbReference type="PANTHER" id="PTHR15271:SF4">
    <property type="entry name" value="CHROMATIN ASSEMBLY FACTOR 1 SUBUNIT B"/>
    <property type="match status" value="1"/>
</dbReference>
<evidence type="ECO:0000259" key="10">
    <source>
        <dbReference type="Pfam" id="PF24105"/>
    </source>
</evidence>
<evidence type="ECO:0000256" key="7">
    <source>
        <dbReference type="ARBA" id="ARBA00023204"/>
    </source>
</evidence>
<gene>
    <name evidence="11" type="ORF">TBIB3V08_LOCUS4172</name>
</gene>
<keyword evidence="3 9" id="KW-0853">WD repeat</keyword>
<evidence type="ECO:0000256" key="1">
    <source>
        <dbReference type="ARBA" id="ARBA00004123"/>
    </source>
</evidence>
<comment type="similarity">
    <text evidence="2">Belongs to the WD repeat HIR1 family.</text>
</comment>
<dbReference type="PROSITE" id="PS50082">
    <property type="entry name" value="WD_REPEATS_2"/>
    <property type="match status" value="2"/>
</dbReference>
<dbReference type="AlphaFoldDB" id="A0A7R9EUK9"/>
<sequence length="338" mass="38047">MRLFLVELDCRGRGGRGSNLAMKCTIPEISWHNRDPVLSIDIQSGKEDNFYRLASGGTDTHVVIWHVRVQDSGMAEVECAADLQRHQKAVNAVRFSPSGHYLASGDDESVIIVWKQKTDQDAPEFPTNDVDTNKEQWMTMKTLRGHLEDVYDLCWSPDSTCLISGSVDNTAILWDVQKGRNMGILSEHKSFVQGVTWDPKNQYVATMCSDSTLDQDLNLNFPDIVSLVYCMRSALDHAATEAANNTFHSPRTCRVFNIQSRKVVSRASKSPLPVPEGHELDGKQVRLFHDDTLKSFFRRLTFSPDGELLIAPSGIIESPDTNKHCNATHIFTRRLLNR</sequence>
<dbReference type="EMBL" id="OD565414">
    <property type="protein sequence ID" value="CAD7441718.1"/>
    <property type="molecule type" value="Genomic_DNA"/>
</dbReference>
<evidence type="ECO:0000256" key="8">
    <source>
        <dbReference type="ARBA" id="ARBA00023242"/>
    </source>
</evidence>
<dbReference type="PROSITE" id="PS00678">
    <property type="entry name" value="WD_REPEATS_1"/>
    <property type="match status" value="1"/>
</dbReference>
<keyword evidence="6" id="KW-0156">Chromatin regulator</keyword>
<dbReference type="PANTHER" id="PTHR15271">
    <property type="entry name" value="CHROMATIN ASSEMBLY FACTOR 1 SUBUNIT B"/>
    <property type="match status" value="1"/>
</dbReference>
<dbReference type="InterPro" id="IPR001680">
    <property type="entry name" value="WD40_rpt"/>
</dbReference>
<reference evidence="11" key="1">
    <citation type="submission" date="2020-11" db="EMBL/GenBank/DDBJ databases">
        <authorList>
            <person name="Tran Van P."/>
        </authorList>
    </citation>
    <scope>NUCLEOTIDE SEQUENCE</scope>
</reference>
<dbReference type="GO" id="GO:0005634">
    <property type="term" value="C:nucleus"/>
    <property type="evidence" value="ECO:0007669"/>
    <property type="project" value="UniProtKB-SubCell"/>
</dbReference>
<dbReference type="PROSITE" id="PS50294">
    <property type="entry name" value="WD_REPEATS_REGION"/>
    <property type="match status" value="2"/>
</dbReference>